<proteinExistence type="predicted"/>
<accession>A0AA88DQ45</accession>
<organism evidence="2 3">
    <name type="scientific">Ficus carica</name>
    <name type="common">Common fig</name>
    <dbReference type="NCBI Taxonomy" id="3494"/>
    <lineage>
        <taxon>Eukaryota</taxon>
        <taxon>Viridiplantae</taxon>
        <taxon>Streptophyta</taxon>
        <taxon>Embryophyta</taxon>
        <taxon>Tracheophyta</taxon>
        <taxon>Spermatophyta</taxon>
        <taxon>Magnoliopsida</taxon>
        <taxon>eudicotyledons</taxon>
        <taxon>Gunneridae</taxon>
        <taxon>Pentapetalae</taxon>
        <taxon>rosids</taxon>
        <taxon>fabids</taxon>
        <taxon>Rosales</taxon>
        <taxon>Moraceae</taxon>
        <taxon>Ficeae</taxon>
        <taxon>Ficus</taxon>
    </lineage>
</organism>
<feature type="region of interest" description="Disordered" evidence="1">
    <location>
        <begin position="1"/>
        <end position="43"/>
    </location>
</feature>
<dbReference type="EMBL" id="BTGU01000085">
    <property type="protein sequence ID" value="GMN59185.1"/>
    <property type="molecule type" value="Genomic_DNA"/>
</dbReference>
<comment type="caution">
    <text evidence="2">The sequence shown here is derived from an EMBL/GenBank/DDBJ whole genome shotgun (WGS) entry which is preliminary data.</text>
</comment>
<protein>
    <submittedName>
        <fullName evidence="2">Uncharacterized protein</fullName>
    </submittedName>
</protein>
<feature type="compositionally biased region" description="Polar residues" evidence="1">
    <location>
        <begin position="1"/>
        <end position="16"/>
    </location>
</feature>
<name>A0AA88DQ45_FICCA</name>
<evidence type="ECO:0000313" key="3">
    <source>
        <dbReference type="Proteomes" id="UP001187192"/>
    </source>
</evidence>
<gene>
    <name evidence="2" type="ORF">TIFTF001_028288</name>
</gene>
<dbReference type="Gramene" id="FCD_00034499-RA">
    <property type="protein sequence ID" value="FCD_00034499-RA:cds"/>
    <property type="gene ID" value="FCD_00034499"/>
</dbReference>
<evidence type="ECO:0000313" key="2">
    <source>
        <dbReference type="EMBL" id="GMN59185.1"/>
    </source>
</evidence>
<keyword evidence="3" id="KW-1185">Reference proteome</keyword>
<evidence type="ECO:0000256" key="1">
    <source>
        <dbReference type="SAM" id="MobiDB-lite"/>
    </source>
</evidence>
<sequence>MSLRPRTSLTMGTSQIFELRRQELANDKDEDKKRRGQGLEERK</sequence>
<reference evidence="2" key="1">
    <citation type="submission" date="2023-07" db="EMBL/GenBank/DDBJ databases">
        <title>draft genome sequence of fig (Ficus carica).</title>
        <authorList>
            <person name="Takahashi T."/>
            <person name="Nishimura K."/>
        </authorList>
    </citation>
    <scope>NUCLEOTIDE SEQUENCE</scope>
</reference>
<dbReference type="Proteomes" id="UP001187192">
    <property type="component" value="Unassembled WGS sequence"/>
</dbReference>
<dbReference type="AlphaFoldDB" id="A0AA88DQ45"/>
<feature type="compositionally biased region" description="Basic and acidic residues" evidence="1">
    <location>
        <begin position="18"/>
        <end position="43"/>
    </location>
</feature>